<keyword evidence="3" id="KW-1185">Reference proteome</keyword>
<dbReference type="VEuPathDB" id="PiroplasmaDB:BOVATA_002940"/>
<sequence>MYAHWTTRSGTSPRRRRPNGNFIINSVVKDLVDRALNQGHQRITLVDGEREARGDAAVRHDRVRDVRHRVPPRQRYAVEGAALQLDGDAVLQRRVEHGGVEEVPPKREQRHHQTYEDGAVVHQRRMQGLECAHEHVRLRHIRKRGNQAHDDPEDKQYRSLRPDREVVQAEPALGDEANDPVHGQHVVHVHRLRKQAEAEVQHGAVPDVDVVRVGEAQNDQRLEHRQPQGGEQETPKRNGVVHSSALLQAAAPTFGQPVGSQVLDQVAHQLVHGLRAPRVVEDGVASQQSVRHLPIQYHVEHQGEGREEQIDNLLAPCVEHAHAAKAGVEVVDHVHEAETEVSEYAVVEQELVLAKGLAAVHKQ</sequence>
<reference evidence="2 3" key="1">
    <citation type="journal article" date="2017" name="BMC Genomics">
        <title>Whole-genome assembly of Babesia ovata and comparative genomics between closely related pathogens.</title>
        <authorList>
            <person name="Yamagishi J."/>
            <person name="Asada M."/>
            <person name="Hakimi H."/>
            <person name="Tanaka T.Q."/>
            <person name="Sugimoto C."/>
            <person name="Kawazu S."/>
        </authorList>
    </citation>
    <scope>NUCLEOTIDE SEQUENCE [LARGE SCALE GENOMIC DNA]</scope>
    <source>
        <strain evidence="2 3">Miyake</strain>
    </source>
</reference>
<protein>
    <submittedName>
        <fullName evidence="2">Peptide deformylase, putative</fullName>
    </submittedName>
</protein>
<feature type="region of interest" description="Disordered" evidence="1">
    <location>
        <begin position="1"/>
        <end position="20"/>
    </location>
</feature>
<feature type="compositionally biased region" description="Basic and acidic residues" evidence="1">
    <location>
        <begin position="147"/>
        <end position="163"/>
    </location>
</feature>
<gene>
    <name evidence="2" type="ORF">BOVATA_002940</name>
</gene>
<feature type="region of interest" description="Disordered" evidence="1">
    <location>
        <begin position="218"/>
        <end position="237"/>
    </location>
</feature>
<name>A0A2H6K738_9APIC</name>
<evidence type="ECO:0000256" key="1">
    <source>
        <dbReference type="SAM" id="MobiDB-lite"/>
    </source>
</evidence>
<organism evidence="2 3">
    <name type="scientific">Babesia ovata</name>
    <dbReference type="NCBI Taxonomy" id="189622"/>
    <lineage>
        <taxon>Eukaryota</taxon>
        <taxon>Sar</taxon>
        <taxon>Alveolata</taxon>
        <taxon>Apicomplexa</taxon>
        <taxon>Aconoidasida</taxon>
        <taxon>Piroplasmida</taxon>
        <taxon>Babesiidae</taxon>
        <taxon>Babesia</taxon>
    </lineage>
</organism>
<comment type="caution">
    <text evidence="2">The sequence shown here is derived from an EMBL/GenBank/DDBJ whole genome shotgun (WGS) entry which is preliminary data.</text>
</comment>
<feature type="region of interest" description="Disordered" evidence="1">
    <location>
        <begin position="142"/>
        <end position="163"/>
    </location>
</feature>
<dbReference type="RefSeq" id="XP_028865044.1">
    <property type="nucleotide sequence ID" value="XM_029009211.1"/>
</dbReference>
<accession>A0A2H6K738</accession>
<evidence type="ECO:0000313" key="2">
    <source>
        <dbReference type="EMBL" id="GBE58801.1"/>
    </source>
</evidence>
<proteinExistence type="predicted"/>
<dbReference type="GeneID" id="39872571"/>
<dbReference type="Proteomes" id="UP000236319">
    <property type="component" value="Unassembled WGS sequence"/>
</dbReference>
<dbReference type="AlphaFoldDB" id="A0A2H6K738"/>
<dbReference type="EMBL" id="BDSA01000001">
    <property type="protein sequence ID" value="GBE58801.1"/>
    <property type="molecule type" value="Genomic_DNA"/>
</dbReference>
<evidence type="ECO:0000313" key="3">
    <source>
        <dbReference type="Proteomes" id="UP000236319"/>
    </source>
</evidence>